<dbReference type="GO" id="GO:0009252">
    <property type="term" value="P:peptidoglycan biosynthetic process"/>
    <property type="evidence" value="ECO:0007669"/>
    <property type="project" value="UniProtKB-UniRule"/>
</dbReference>
<comment type="pathway">
    <text evidence="11">Cell wall biogenesis; peptidoglycan biosynthesis.</text>
</comment>
<dbReference type="NCBIfam" id="TIGR02070">
    <property type="entry name" value="mono_pep_trsgly"/>
    <property type="match status" value="1"/>
</dbReference>
<dbReference type="GO" id="GO:0009274">
    <property type="term" value="C:peptidoglycan-based cell wall"/>
    <property type="evidence" value="ECO:0007669"/>
    <property type="project" value="InterPro"/>
</dbReference>
<keyword evidence="1 11" id="KW-1003">Cell membrane</keyword>
<dbReference type="AlphaFoldDB" id="A0A1W6ZZR2"/>
<keyword evidence="5 11" id="KW-0812">Transmembrane</keyword>
<dbReference type="Pfam" id="PF00912">
    <property type="entry name" value="Transgly"/>
    <property type="match status" value="1"/>
</dbReference>
<dbReference type="GO" id="GO:0008955">
    <property type="term" value="F:peptidoglycan glycosyltransferase activity"/>
    <property type="evidence" value="ECO:0007669"/>
    <property type="project" value="UniProtKB-UniRule"/>
</dbReference>
<name>A0A1W6ZZR2_9HYPH</name>
<evidence type="ECO:0000313" key="13">
    <source>
        <dbReference type="EMBL" id="ARQ02877.1"/>
    </source>
</evidence>
<reference evidence="13 14" key="1">
    <citation type="submission" date="2017-05" db="EMBL/GenBank/DDBJ databases">
        <title>Full genome sequence of Pseudorhodoplanes sinuspersici.</title>
        <authorList>
            <person name="Dastgheib S.M.M."/>
            <person name="Shavandi M."/>
            <person name="Tirandaz H."/>
        </authorList>
    </citation>
    <scope>NUCLEOTIDE SEQUENCE [LARGE SCALE GENOMIC DNA]</scope>
    <source>
        <strain evidence="13 14">RIPI110</strain>
    </source>
</reference>
<keyword evidence="14" id="KW-1185">Reference proteome</keyword>
<dbReference type="InterPro" id="IPR036950">
    <property type="entry name" value="PBP_transglycosylase"/>
</dbReference>
<feature type="transmembrane region" description="Helical" evidence="11">
    <location>
        <begin position="12"/>
        <end position="36"/>
    </location>
</feature>
<sequence length="232" mass="26150">MRSSRGGLRRAVRIALFAILIFILLPYVLTPLYLVVRPVSTPMLWRYLTAQPVTRIYRPLGDIAPVLPRTVIASEDARFCPHHGVDWRGLRDLLNEAEDFDDLRGGSTITQQTAKNLFLWSGRSYVRKALELPLSLWMDLVLGKRRIMEIYLNIAEWGPNGQFGAEAGSRRAFNKPASDLTAHQAALMAAMLPNPRKRDARMPGPAVRRLAGIYQRRANTAGLADCLKRGRF</sequence>
<dbReference type="Proteomes" id="UP000194137">
    <property type="component" value="Chromosome"/>
</dbReference>
<protein>
    <recommendedName>
        <fullName evidence="11">Biosynthetic peptidoglycan transglycosylase</fullName>
        <ecNumber evidence="11">2.4.99.28</ecNumber>
    </recommendedName>
    <alternativeName>
        <fullName evidence="11">Glycan polymerase</fullName>
    </alternativeName>
    <alternativeName>
        <fullName evidence="11">Peptidoglycan glycosyltransferase MtgA</fullName>
        <shortName evidence="11">PGT</shortName>
    </alternativeName>
</protein>
<dbReference type="PANTHER" id="PTHR30400">
    <property type="entry name" value="MONOFUNCTIONAL BIOSYNTHETIC PEPTIDOGLYCAN TRANSGLYCOSYLASE"/>
    <property type="match status" value="1"/>
</dbReference>
<dbReference type="Gene3D" id="1.10.3810.10">
    <property type="entry name" value="Biosynthetic peptidoglycan transglycosylase-like"/>
    <property type="match status" value="1"/>
</dbReference>
<dbReference type="EMBL" id="CP021112">
    <property type="protein sequence ID" value="ARQ02877.1"/>
    <property type="molecule type" value="Genomic_DNA"/>
</dbReference>
<dbReference type="InterPro" id="IPR023346">
    <property type="entry name" value="Lysozyme-like_dom_sf"/>
</dbReference>
<keyword evidence="10 11" id="KW-0961">Cell wall biogenesis/degradation</keyword>
<dbReference type="KEGG" id="psin:CAK95_10290"/>
<dbReference type="EC" id="2.4.99.28" evidence="11"/>
<organism evidence="13 14">
    <name type="scientific">Pseudorhodoplanes sinuspersici</name>
    <dbReference type="NCBI Taxonomy" id="1235591"/>
    <lineage>
        <taxon>Bacteria</taxon>
        <taxon>Pseudomonadati</taxon>
        <taxon>Pseudomonadota</taxon>
        <taxon>Alphaproteobacteria</taxon>
        <taxon>Hyphomicrobiales</taxon>
        <taxon>Pseudorhodoplanes</taxon>
    </lineage>
</organism>
<evidence type="ECO:0000256" key="5">
    <source>
        <dbReference type="ARBA" id="ARBA00022692"/>
    </source>
</evidence>
<dbReference type="HAMAP" id="MF_00766">
    <property type="entry name" value="PGT_MtgA"/>
    <property type="match status" value="1"/>
</dbReference>
<keyword evidence="9 11" id="KW-0472">Membrane</keyword>
<evidence type="ECO:0000256" key="3">
    <source>
        <dbReference type="ARBA" id="ARBA00022676"/>
    </source>
</evidence>
<evidence type="ECO:0000313" key="14">
    <source>
        <dbReference type="Proteomes" id="UP000194137"/>
    </source>
</evidence>
<evidence type="ECO:0000256" key="6">
    <source>
        <dbReference type="ARBA" id="ARBA00022960"/>
    </source>
</evidence>
<evidence type="ECO:0000256" key="1">
    <source>
        <dbReference type="ARBA" id="ARBA00022475"/>
    </source>
</evidence>
<dbReference type="UniPathway" id="UPA00219"/>
<evidence type="ECO:0000256" key="9">
    <source>
        <dbReference type="ARBA" id="ARBA00023136"/>
    </source>
</evidence>
<keyword evidence="7 11" id="KW-0573">Peptidoglycan synthesis</keyword>
<evidence type="ECO:0000256" key="10">
    <source>
        <dbReference type="ARBA" id="ARBA00023316"/>
    </source>
</evidence>
<dbReference type="GO" id="GO:0005886">
    <property type="term" value="C:plasma membrane"/>
    <property type="evidence" value="ECO:0007669"/>
    <property type="project" value="UniProtKB-SubCell"/>
</dbReference>
<keyword evidence="6 11" id="KW-0133">Cell shape</keyword>
<evidence type="ECO:0000256" key="8">
    <source>
        <dbReference type="ARBA" id="ARBA00022989"/>
    </source>
</evidence>
<dbReference type="GO" id="GO:0071555">
    <property type="term" value="P:cell wall organization"/>
    <property type="evidence" value="ECO:0007669"/>
    <property type="project" value="UniProtKB-KW"/>
</dbReference>
<evidence type="ECO:0000256" key="11">
    <source>
        <dbReference type="HAMAP-Rule" id="MF_00766"/>
    </source>
</evidence>
<dbReference type="GO" id="GO:0016763">
    <property type="term" value="F:pentosyltransferase activity"/>
    <property type="evidence" value="ECO:0007669"/>
    <property type="project" value="InterPro"/>
</dbReference>
<keyword evidence="3 11" id="KW-0328">Glycosyltransferase</keyword>
<comment type="subcellular location">
    <subcellularLocation>
        <location evidence="11">Cell inner membrane</location>
        <topology evidence="11">Single-pass membrane protein</topology>
    </subcellularLocation>
</comment>
<comment type="function">
    <text evidence="11">Peptidoglycan polymerase that catalyzes glycan chain elongation from lipid-linked precursors.</text>
</comment>
<dbReference type="STRING" id="1235591.CAK95_10290"/>
<dbReference type="SUPFAM" id="SSF53955">
    <property type="entry name" value="Lysozyme-like"/>
    <property type="match status" value="1"/>
</dbReference>
<proteinExistence type="inferred from homology"/>
<keyword evidence="4 11" id="KW-0808">Transferase</keyword>
<evidence type="ECO:0000256" key="2">
    <source>
        <dbReference type="ARBA" id="ARBA00022519"/>
    </source>
</evidence>
<comment type="similarity">
    <text evidence="11">Belongs to the glycosyltransferase 51 family.</text>
</comment>
<dbReference type="GO" id="GO:0008360">
    <property type="term" value="P:regulation of cell shape"/>
    <property type="evidence" value="ECO:0007669"/>
    <property type="project" value="UniProtKB-KW"/>
</dbReference>
<feature type="domain" description="Glycosyl transferase family 51" evidence="12">
    <location>
        <begin position="52"/>
        <end position="200"/>
    </location>
</feature>
<keyword evidence="2 11" id="KW-0997">Cell inner membrane</keyword>
<dbReference type="OrthoDB" id="9766909at2"/>
<accession>A0A1W6ZZR2</accession>
<comment type="catalytic activity">
    <reaction evidence="11">
        <text>[GlcNAc-(1-&gt;4)-Mur2Ac(oyl-L-Ala-gamma-D-Glu-L-Lys-D-Ala-D-Ala)](n)-di-trans,octa-cis-undecaprenyl diphosphate + beta-D-GlcNAc-(1-&gt;4)-Mur2Ac(oyl-L-Ala-gamma-D-Glu-L-Lys-D-Ala-D-Ala)-di-trans,octa-cis-undecaprenyl diphosphate = [GlcNAc-(1-&gt;4)-Mur2Ac(oyl-L-Ala-gamma-D-Glu-L-Lys-D-Ala-D-Ala)](n+1)-di-trans,octa-cis-undecaprenyl diphosphate + di-trans,octa-cis-undecaprenyl diphosphate + H(+)</text>
        <dbReference type="Rhea" id="RHEA:23708"/>
        <dbReference type="Rhea" id="RHEA-COMP:9602"/>
        <dbReference type="Rhea" id="RHEA-COMP:9603"/>
        <dbReference type="ChEBI" id="CHEBI:15378"/>
        <dbReference type="ChEBI" id="CHEBI:58405"/>
        <dbReference type="ChEBI" id="CHEBI:60033"/>
        <dbReference type="ChEBI" id="CHEBI:78435"/>
        <dbReference type="EC" id="2.4.99.28"/>
    </reaction>
</comment>
<evidence type="ECO:0000256" key="4">
    <source>
        <dbReference type="ARBA" id="ARBA00022679"/>
    </source>
</evidence>
<dbReference type="InterPro" id="IPR011812">
    <property type="entry name" value="Pep_trsgly"/>
</dbReference>
<dbReference type="PANTHER" id="PTHR30400:SF0">
    <property type="entry name" value="BIOSYNTHETIC PEPTIDOGLYCAN TRANSGLYCOSYLASE"/>
    <property type="match status" value="1"/>
</dbReference>
<gene>
    <name evidence="11" type="primary">mtgA</name>
    <name evidence="13" type="ORF">CAK95_10290</name>
</gene>
<dbReference type="InterPro" id="IPR001264">
    <property type="entry name" value="Glyco_trans_51"/>
</dbReference>
<keyword evidence="8 11" id="KW-1133">Transmembrane helix</keyword>
<evidence type="ECO:0000256" key="7">
    <source>
        <dbReference type="ARBA" id="ARBA00022984"/>
    </source>
</evidence>
<evidence type="ECO:0000259" key="12">
    <source>
        <dbReference type="Pfam" id="PF00912"/>
    </source>
</evidence>